<evidence type="ECO:0000313" key="1">
    <source>
        <dbReference type="EMBL" id="MBO1916156.1"/>
    </source>
</evidence>
<gene>
    <name evidence="1" type="ORF">J4727_08965</name>
</gene>
<reference evidence="1" key="1">
    <citation type="submission" date="2021-03" db="EMBL/GenBank/DDBJ databases">
        <title>Molecular epidemiology and mechanisms of colistin and carbapenem resistance in Enterobacteriaceae from clinical isolates, the environment and porcine samples in Pretoria, South Africa.</title>
        <authorList>
            <person name="Bogoshi D."/>
            <person name="Mbelle N.M."/>
            <person name="Naidoo V."/>
            <person name="Osei Sekyere J."/>
        </authorList>
    </citation>
    <scope>NUCLEOTIDE SEQUENCE</scope>
    <source>
        <strain evidence="1">C052</strain>
    </source>
</reference>
<dbReference type="Proteomes" id="UP000664477">
    <property type="component" value="Unassembled WGS sequence"/>
</dbReference>
<dbReference type="EMBL" id="JAGETQ010000037">
    <property type="protein sequence ID" value="MBO1916156.1"/>
    <property type="molecule type" value="Genomic_DNA"/>
</dbReference>
<comment type="caution">
    <text evidence="1">The sequence shown here is derived from an EMBL/GenBank/DDBJ whole genome shotgun (WGS) entry which is preliminary data.</text>
</comment>
<dbReference type="AlphaFoldDB" id="A0A939NBT0"/>
<evidence type="ECO:0000313" key="2">
    <source>
        <dbReference type="Proteomes" id="UP000664477"/>
    </source>
</evidence>
<sequence>MSVHLEISTQRIDELRQFSAISPLELINDEGYYRTTSIVDGSEKVFFLKKVLIAH</sequence>
<protein>
    <submittedName>
        <fullName evidence="1">Uncharacterized protein</fullName>
    </submittedName>
</protein>
<name>A0A939NBT0_PRORE</name>
<proteinExistence type="predicted"/>
<organism evidence="1 2">
    <name type="scientific">Providencia rettgeri</name>
    <dbReference type="NCBI Taxonomy" id="587"/>
    <lineage>
        <taxon>Bacteria</taxon>
        <taxon>Pseudomonadati</taxon>
        <taxon>Pseudomonadota</taxon>
        <taxon>Gammaproteobacteria</taxon>
        <taxon>Enterobacterales</taxon>
        <taxon>Morganellaceae</taxon>
        <taxon>Providencia</taxon>
    </lineage>
</organism>
<accession>A0A939NBT0</accession>